<dbReference type="GO" id="GO:0008233">
    <property type="term" value="F:peptidase activity"/>
    <property type="evidence" value="ECO:0007669"/>
    <property type="project" value="InterPro"/>
</dbReference>
<reference evidence="2 3" key="1">
    <citation type="journal article" date="2015" name="Int. J. Syst. Evol. Microbiol.">
        <title>Acinetobacter equi sp. nov. isolated from horse faeces.</title>
        <authorList>
            <person name="Poppel M.T."/>
            <person name="Skiebe E."/>
            <person name="Laue M."/>
            <person name="Bergmann H."/>
            <person name="Ebersberger I."/>
            <person name="Garn T."/>
            <person name="Fruth A."/>
            <person name="Baumgardt S."/>
            <person name="Busse H.J."/>
            <person name="Wilharm G."/>
        </authorList>
    </citation>
    <scope>NUCLEOTIDE SEQUENCE [LARGE SCALE GENOMIC DNA]</scope>
    <source>
        <strain evidence="2 3">114</strain>
    </source>
</reference>
<sequence length="179" mass="20657">MALNFPESLVNLEANCGLYAIWMLFQHHGVDVDVNALIQATKYDYEEGTYTIALAIALQKFGFKVSFYTDEDLYIEEKERDMYEQAKQLKIPVQPALSYQQIKQATEQGKFVIVYYDTLDEVGNQSLVYSVDDNEICFFDSFDPMPALLFENQRKAEGICRQAIIIDDVEFQMRSALKN</sequence>
<dbReference type="EMBL" id="CP012808">
    <property type="protein sequence ID" value="ALH96435.1"/>
    <property type="molecule type" value="Genomic_DNA"/>
</dbReference>
<evidence type="ECO:0000313" key="3">
    <source>
        <dbReference type="Proteomes" id="UP000064939"/>
    </source>
</evidence>
<evidence type="ECO:0000259" key="1">
    <source>
        <dbReference type="Pfam" id="PF03412"/>
    </source>
</evidence>
<dbReference type="Gene3D" id="3.90.70.10">
    <property type="entry name" value="Cysteine proteinases"/>
    <property type="match status" value="1"/>
</dbReference>
<dbReference type="STRING" id="1324350.AOY20_13290"/>
<dbReference type="KEGG" id="aei:AOY20_13290"/>
<proteinExistence type="predicted"/>
<protein>
    <submittedName>
        <fullName evidence="2">Peptidase C39</fullName>
    </submittedName>
</protein>
<dbReference type="AlphaFoldDB" id="A0A0N7GY38"/>
<dbReference type="GO" id="GO:0016020">
    <property type="term" value="C:membrane"/>
    <property type="evidence" value="ECO:0007669"/>
    <property type="project" value="InterPro"/>
</dbReference>
<evidence type="ECO:0000313" key="2">
    <source>
        <dbReference type="EMBL" id="ALH96435.1"/>
    </source>
</evidence>
<dbReference type="Pfam" id="PF03412">
    <property type="entry name" value="Peptidase_C39"/>
    <property type="match status" value="1"/>
</dbReference>
<dbReference type="InterPro" id="IPR005074">
    <property type="entry name" value="Peptidase_C39"/>
</dbReference>
<dbReference type="OrthoDB" id="6710077at2"/>
<keyword evidence="3" id="KW-1185">Reference proteome</keyword>
<organism evidence="2 3">
    <name type="scientific">Acinetobacter equi</name>
    <dbReference type="NCBI Taxonomy" id="1324350"/>
    <lineage>
        <taxon>Bacteria</taxon>
        <taxon>Pseudomonadati</taxon>
        <taxon>Pseudomonadota</taxon>
        <taxon>Gammaproteobacteria</taxon>
        <taxon>Moraxellales</taxon>
        <taxon>Moraxellaceae</taxon>
        <taxon>Acinetobacter</taxon>
    </lineage>
</organism>
<gene>
    <name evidence="2" type="ORF">AOY20_13290</name>
</gene>
<name>A0A0N7GY38_9GAMM</name>
<accession>A0A0N7GY38</accession>
<dbReference type="Proteomes" id="UP000064939">
    <property type="component" value="Chromosome"/>
</dbReference>
<dbReference type="GO" id="GO:0006508">
    <property type="term" value="P:proteolysis"/>
    <property type="evidence" value="ECO:0007669"/>
    <property type="project" value="InterPro"/>
</dbReference>
<dbReference type="GO" id="GO:0005524">
    <property type="term" value="F:ATP binding"/>
    <property type="evidence" value="ECO:0007669"/>
    <property type="project" value="InterPro"/>
</dbReference>
<feature type="domain" description="Peptidase C39" evidence="1">
    <location>
        <begin position="13"/>
        <end position="69"/>
    </location>
</feature>
<dbReference type="RefSeq" id="WP_054582314.1">
    <property type="nucleotide sequence ID" value="NZ_CP012808.1"/>
</dbReference>